<reference evidence="5 6" key="2">
    <citation type="submission" date="2019-01" db="EMBL/GenBank/DDBJ databases">
        <title>Motilimonas pumilus sp. nov., isolated from the gut of sea cucumber (Apostichopus japonicus).</title>
        <authorList>
            <person name="Wang F.-Q."/>
            <person name="Ren L.-H."/>
            <person name="Lin Y.-W."/>
            <person name="Sun G.-H."/>
            <person name="Du Z.-J."/>
            <person name="Zhao J.-X."/>
            <person name="Liu X.-J."/>
            <person name="Liu L.-J."/>
        </authorList>
    </citation>
    <scope>NUCLEOTIDE SEQUENCE [LARGE SCALE GENOMIC DNA]</scope>
    <source>
        <strain evidence="5 6">PLHSC7-2</strain>
    </source>
</reference>
<dbReference type="InterPro" id="IPR035919">
    <property type="entry name" value="EAL_sf"/>
</dbReference>
<dbReference type="PROSITE" id="PS50887">
    <property type="entry name" value="GGDEF"/>
    <property type="match status" value="1"/>
</dbReference>
<dbReference type="SUPFAM" id="SSF55073">
    <property type="entry name" value="Nucleotide cyclase"/>
    <property type="match status" value="1"/>
</dbReference>
<dbReference type="PROSITE" id="PS50885">
    <property type="entry name" value="HAMP"/>
    <property type="match status" value="1"/>
</dbReference>
<evidence type="ECO:0000259" key="2">
    <source>
        <dbReference type="PROSITE" id="PS50883"/>
    </source>
</evidence>
<name>A0A418YC48_9GAMM</name>
<organism evidence="5 6">
    <name type="scientific">Motilimonas pumila</name>
    <dbReference type="NCBI Taxonomy" id="2303987"/>
    <lineage>
        <taxon>Bacteria</taxon>
        <taxon>Pseudomonadati</taxon>
        <taxon>Pseudomonadota</taxon>
        <taxon>Gammaproteobacteria</taxon>
        <taxon>Alteromonadales</taxon>
        <taxon>Alteromonadales genera incertae sedis</taxon>
        <taxon>Motilimonas</taxon>
    </lineage>
</organism>
<feature type="domain" description="EAL" evidence="2">
    <location>
        <begin position="404"/>
        <end position="640"/>
    </location>
</feature>
<evidence type="ECO:0000259" key="3">
    <source>
        <dbReference type="PROSITE" id="PS50885"/>
    </source>
</evidence>
<keyword evidence="1" id="KW-1133">Transmembrane helix</keyword>
<reference evidence="5 6" key="1">
    <citation type="submission" date="2018-09" db="EMBL/GenBank/DDBJ databases">
        <authorList>
            <person name="Wang F."/>
        </authorList>
    </citation>
    <scope>NUCLEOTIDE SEQUENCE [LARGE SCALE GENOMIC DNA]</scope>
    <source>
        <strain evidence="5 6">PLHSC7-2</strain>
    </source>
</reference>
<protein>
    <submittedName>
        <fullName evidence="5">EAL domain-containing protein</fullName>
    </submittedName>
</protein>
<dbReference type="GO" id="GO:0007165">
    <property type="term" value="P:signal transduction"/>
    <property type="evidence" value="ECO:0007669"/>
    <property type="project" value="InterPro"/>
</dbReference>
<dbReference type="Gene3D" id="3.30.110.200">
    <property type="match status" value="1"/>
</dbReference>
<dbReference type="Pfam" id="PF16448">
    <property type="entry name" value="LapD_MoxY_N"/>
    <property type="match status" value="1"/>
</dbReference>
<dbReference type="Gene3D" id="3.20.20.450">
    <property type="entry name" value="EAL domain"/>
    <property type="match status" value="1"/>
</dbReference>
<feature type="domain" description="HAMP" evidence="3">
    <location>
        <begin position="172"/>
        <end position="224"/>
    </location>
</feature>
<dbReference type="SUPFAM" id="SSF158472">
    <property type="entry name" value="HAMP domain-like"/>
    <property type="match status" value="1"/>
</dbReference>
<dbReference type="CDD" id="cd01948">
    <property type="entry name" value="EAL"/>
    <property type="match status" value="1"/>
</dbReference>
<dbReference type="RefSeq" id="WP_119911554.1">
    <property type="nucleotide sequence ID" value="NZ_QZCH01000021.1"/>
</dbReference>
<evidence type="ECO:0000313" key="5">
    <source>
        <dbReference type="EMBL" id="RJG42046.1"/>
    </source>
</evidence>
<dbReference type="InterPro" id="IPR032244">
    <property type="entry name" value="LapD_MoxY_N"/>
</dbReference>
<dbReference type="GO" id="GO:0016020">
    <property type="term" value="C:membrane"/>
    <property type="evidence" value="ECO:0007669"/>
    <property type="project" value="InterPro"/>
</dbReference>
<dbReference type="InterPro" id="IPR003660">
    <property type="entry name" value="HAMP_dom"/>
</dbReference>
<feature type="transmembrane region" description="Helical" evidence="1">
    <location>
        <begin position="152"/>
        <end position="175"/>
    </location>
</feature>
<evidence type="ECO:0000256" key="1">
    <source>
        <dbReference type="SAM" id="Phobius"/>
    </source>
</evidence>
<evidence type="ECO:0000259" key="4">
    <source>
        <dbReference type="PROSITE" id="PS50887"/>
    </source>
</evidence>
<dbReference type="InterPro" id="IPR043128">
    <property type="entry name" value="Rev_trsase/Diguanyl_cyclase"/>
</dbReference>
<dbReference type="InterPro" id="IPR042461">
    <property type="entry name" value="LapD_MoxY_peri_C"/>
</dbReference>
<accession>A0A418YC48</accession>
<dbReference type="PANTHER" id="PTHR33121">
    <property type="entry name" value="CYCLIC DI-GMP PHOSPHODIESTERASE PDEF"/>
    <property type="match status" value="1"/>
</dbReference>
<proteinExistence type="predicted"/>
<dbReference type="EMBL" id="QZCH01000021">
    <property type="protein sequence ID" value="RJG42046.1"/>
    <property type="molecule type" value="Genomic_DNA"/>
</dbReference>
<dbReference type="Gene3D" id="6.20.270.20">
    <property type="entry name" value="LapD/MoxY periplasmic domain"/>
    <property type="match status" value="1"/>
</dbReference>
<keyword evidence="1" id="KW-0812">Transmembrane</keyword>
<gene>
    <name evidence="5" type="ORF">D1Z90_14760</name>
</gene>
<dbReference type="SMART" id="SM00052">
    <property type="entry name" value="EAL"/>
    <property type="match status" value="1"/>
</dbReference>
<keyword evidence="1" id="KW-0472">Membrane</keyword>
<dbReference type="PROSITE" id="PS50883">
    <property type="entry name" value="EAL"/>
    <property type="match status" value="1"/>
</dbReference>
<dbReference type="SMART" id="SM00267">
    <property type="entry name" value="GGDEF"/>
    <property type="match status" value="1"/>
</dbReference>
<dbReference type="GO" id="GO:0071111">
    <property type="term" value="F:cyclic-guanylate-specific phosphodiesterase activity"/>
    <property type="evidence" value="ECO:0007669"/>
    <property type="project" value="InterPro"/>
</dbReference>
<evidence type="ECO:0000313" key="6">
    <source>
        <dbReference type="Proteomes" id="UP000283255"/>
    </source>
</evidence>
<comment type="caution">
    <text evidence="5">The sequence shown here is derived from an EMBL/GenBank/DDBJ whole genome shotgun (WGS) entry which is preliminary data.</text>
</comment>
<dbReference type="Pfam" id="PF00563">
    <property type="entry name" value="EAL"/>
    <property type="match status" value="1"/>
</dbReference>
<dbReference type="Proteomes" id="UP000283255">
    <property type="component" value="Unassembled WGS sequence"/>
</dbReference>
<dbReference type="PANTHER" id="PTHR33121:SF79">
    <property type="entry name" value="CYCLIC DI-GMP PHOSPHODIESTERASE PDED-RELATED"/>
    <property type="match status" value="1"/>
</dbReference>
<dbReference type="InterPro" id="IPR000160">
    <property type="entry name" value="GGDEF_dom"/>
</dbReference>
<dbReference type="InterPro" id="IPR001633">
    <property type="entry name" value="EAL_dom"/>
</dbReference>
<dbReference type="InterPro" id="IPR029787">
    <property type="entry name" value="Nucleotide_cyclase"/>
</dbReference>
<dbReference type="OrthoDB" id="5894408at2"/>
<dbReference type="InterPro" id="IPR050706">
    <property type="entry name" value="Cyclic-di-GMP_PDE-like"/>
</dbReference>
<feature type="domain" description="GGDEF" evidence="4">
    <location>
        <begin position="263"/>
        <end position="396"/>
    </location>
</feature>
<sequence>MTLHKQLLIAILVLFAAMLAGVLSYELRSQQEALLSLQETDVRNASTSLGVSLTPLLQSGDKVTAEAVLKVVFDGGFYQTIELTFLQDRSRIKLQNPASFQNVPDWFLNLDLFPTVSHEVVLTSGWLQLAELNIVAHSGYAYSQLWHSLKGLTQIFCVTFIVAALILTWLLSALLKPLKQIRQRAEEIQKNRFGEPLAIPSTHELKQVVKAINNMTSNLAAQFKEQALDAERLREQVYQDNTSGLGNRSYFMAQAQAWIQDSGYGGVALLSVDILDDIYREQGFAARDELVKHCGNKLKAALLHKEDFALARISANEFAFLLPGVEQEQLLSFAADIQTHIADLVVSPMAFSPAISFMGLTQRTSNEGIAELLTQADNALQIARSKREDGVYLHQTKAEQSRGRMSWKHLVQRAIHQHKFVFKAQPALAKEGDKPYHSELFASIKDGDEQYFAGQFMPAVEQFKMGPMFDQYILQQAQAKLADNVVPTLAVNLTLSACLDMDFHGWLEKFLKQYPDMAQRLYFEIPETACVLHLEVLKNLVAIIHQAGFMFGVDQYGRHFQSLEYLELLHPTYVKVDHSYTNQVQKDQADSEFLASVCRAAHKLNIITIATRVEDQAQLELLSDLHIDGYQGFISPPEKI</sequence>
<dbReference type="Pfam" id="PF00672">
    <property type="entry name" value="HAMP"/>
    <property type="match status" value="1"/>
</dbReference>
<dbReference type="AlphaFoldDB" id="A0A418YC48"/>
<dbReference type="SUPFAM" id="SSF141868">
    <property type="entry name" value="EAL domain-like"/>
    <property type="match status" value="1"/>
</dbReference>
<dbReference type="Gene3D" id="3.30.70.270">
    <property type="match status" value="1"/>
</dbReference>
<keyword evidence="6" id="KW-1185">Reference proteome</keyword>
<dbReference type="CDD" id="cd06225">
    <property type="entry name" value="HAMP"/>
    <property type="match status" value="1"/>
</dbReference>
<dbReference type="Pfam" id="PF00990">
    <property type="entry name" value="GGDEF"/>
    <property type="match status" value="1"/>
</dbReference>
<dbReference type="SMART" id="SM00304">
    <property type="entry name" value="HAMP"/>
    <property type="match status" value="1"/>
</dbReference>